<feature type="compositionally biased region" description="Low complexity" evidence="1">
    <location>
        <begin position="485"/>
        <end position="520"/>
    </location>
</feature>
<keyword evidence="3" id="KW-1185">Reference proteome</keyword>
<gene>
    <name evidence="2" type="ORF">PCOR1329_LOCUS39769</name>
</gene>
<feature type="non-terminal residue" evidence="2">
    <location>
        <position position="638"/>
    </location>
</feature>
<feature type="region of interest" description="Disordered" evidence="1">
    <location>
        <begin position="54"/>
        <end position="197"/>
    </location>
</feature>
<feature type="compositionally biased region" description="Low complexity" evidence="1">
    <location>
        <begin position="165"/>
        <end position="178"/>
    </location>
</feature>
<dbReference type="EMBL" id="CAUYUJ010014804">
    <property type="protein sequence ID" value="CAK0846208.1"/>
    <property type="molecule type" value="Genomic_DNA"/>
</dbReference>
<feature type="region of interest" description="Disordered" evidence="1">
    <location>
        <begin position="485"/>
        <end position="587"/>
    </location>
</feature>
<protein>
    <submittedName>
        <fullName evidence="2">Uncharacterized protein</fullName>
    </submittedName>
</protein>
<organism evidence="2 3">
    <name type="scientific">Prorocentrum cordatum</name>
    <dbReference type="NCBI Taxonomy" id="2364126"/>
    <lineage>
        <taxon>Eukaryota</taxon>
        <taxon>Sar</taxon>
        <taxon>Alveolata</taxon>
        <taxon>Dinophyceae</taxon>
        <taxon>Prorocentrales</taxon>
        <taxon>Prorocentraceae</taxon>
        <taxon>Prorocentrum</taxon>
    </lineage>
</organism>
<proteinExistence type="predicted"/>
<sequence>MPRGLAPLLLGQDAPAPGDWWAAALRQEPPRGAQRALRRAAAFAAHPAVASGAAPALHGAHAHPAGAHGAAHPAAAHPAGAHSAGAHAAGPPGAAAAAPGAGPALQGASGHSGHPAAAAADPALQGAHAAGHALGDPAAAGAEPPLHGTAGAADPGLLGGEAHGPLPADSAAVPAAGDLAGGGPPGPDGEPGPAEGGAEEALEQAFPEDLQKASLRMLQRHLEPGAEFPPELREAAASVERSGRLLQTWVKRRQLLAEALPQLGDHLEKCYREDLEDVALLKEDEGEGAEGAMEGQEAGGAEGLVGGEGLDAAGGHTGGHGGEVPAANAHGAHTTTMLDVTRLAQAAQPRPRSGPAHAQTAMIGDLGQVGDTGGDMEGVLNMRRYEHLANRGQPSELRAAAGPEKLAKTRNQNLMVGAPGPHLRPLAQLRQCQEAQPDLEPRVLWPPVRVLLVALLQVAPAAALSLAPRRQSALLVPLVLPSAGGAHAAPAPDAAAPGHHAPLAPQLDAAAPGHHAPLAPQLGGPVGHQAAAAGAPGEAAAANPPGHDAAAMGAHHGMAGMAGGAVPGMPGAHGHPHPHGGPEAPAPKLDYDCSQGLRIPAQVLVGRKAVSAAYWDFDRSLELAERKVGRALDRATVQ</sequence>
<name>A0ABN9TK44_9DINO</name>
<evidence type="ECO:0000313" key="3">
    <source>
        <dbReference type="Proteomes" id="UP001189429"/>
    </source>
</evidence>
<feature type="compositionally biased region" description="Gly residues" evidence="1">
    <location>
        <begin position="297"/>
        <end position="309"/>
    </location>
</feature>
<feature type="compositionally biased region" description="Low complexity" evidence="1">
    <location>
        <begin position="527"/>
        <end position="559"/>
    </location>
</feature>
<feature type="compositionally biased region" description="Low complexity" evidence="1">
    <location>
        <begin position="54"/>
        <end position="146"/>
    </location>
</feature>
<comment type="caution">
    <text evidence="2">The sequence shown here is derived from an EMBL/GenBank/DDBJ whole genome shotgun (WGS) entry which is preliminary data.</text>
</comment>
<feature type="region of interest" description="Disordered" evidence="1">
    <location>
        <begin position="285"/>
        <end position="328"/>
    </location>
</feature>
<evidence type="ECO:0000313" key="2">
    <source>
        <dbReference type="EMBL" id="CAK0846208.1"/>
    </source>
</evidence>
<reference evidence="2" key="1">
    <citation type="submission" date="2023-10" db="EMBL/GenBank/DDBJ databases">
        <authorList>
            <person name="Chen Y."/>
            <person name="Shah S."/>
            <person name="Dougan E. K."/>
            <person name="Thang M."/>
            <person name="Chan C."/>
        </authorList>
    </citation>
    <scope>NUCLEOTIDE SEQUENCE [LARGE SCALE GENOMIC DNA]</scope>
</reference>
<evidence type="ECO:0000256" key="1">
    <source>
        <dbReference type="SAM" id="MobiDB-lite"/>
    </source>
</evidence>
<dbReference type="Proteomes" id="UP001189429">
    <property type="component" value="Unassembled WGS sequence"/>
</dbReference>
<accession>A0ABN9TK44</accession>